<name>A0ACC2NT10_9HYME</name>
<dbReference type="Proteomes" id="UP001239111">
    <property type="component" value="Chromosome 3"/>
</dbReference>
<organism evidence="1 2">
    <name type="scientific">Eretmocerus hayati</name>
    <dbReference type="NCBI Taxonomy" id="131215"/>
    <lineage>
        <taxon>Eukaryota</taxon>
        <taxon>Metazoa</taxon>
        <taxon>Ecdysozoa</taxon>
        <taxon>Arthropoda</taxon>
        <taxon>Hexapoda</taxon>
        <taxon>Insecta</taxon>
        <taxon>Pterygota</taxon>
        <taxon>Neoptera</taxon>
        <taxon>Endopterygota</taxon>
        <taxon>Hymenoptera</taxon>
        <taxon>Apocrita</taxon>
        <taxon>Proctotrupomorpha</taxon>
        <taxon>Chalcidoidea</taxon>
        <taxon>Aphelinidae</taxon>
        <taxon>Aphelininae</taxon>
        <taxon>Eretmocerus</taxon>
    </lineage>
</organism>
<keyword evidence="2" id="KW-1185">Reference proteome</keyword>
<proteinExistence type="predicted"/>
<protein>
    <submittedName>
        <fullName evidence="1">Uncharacterized protein</fullName>
    </submittedName>
</protein>
<evidence type="ECO:0000313" key="1">
    <source>
        <dbReference type="EMBL" id="KAJ8672675.1"/>
    </source>
</evidence>
<sequence length="326" mass="36380">MDCHKIIVDCDSGTDDALALAMLIGAHKRKKVEILAITCTHGNTSIENVITNVFRVLGCCDALDIPVYKGAHSPLLTTENTKIADEKKWHGFDGFGDVCNDKPDTSNLKEEHAVFAMHKITKKFSGKVTLICLAPLTNIALTIKIHSGFIDTVQKLIIMGGNINGVGNTTSHAEFNFYTDPESAQIVIHNAAKKVWLLPWETCLKSKITHEWRNTVFGQIDKPIVKLMNLVDRAVYDPEDEIVKTYTPCDVFVAGIFLRPDIAKDVEMYHIDIELTGTHTRGQVVIDHLRAKDPNAYIIQDLDWDTFKNLLMFAADPNPLNSQILL</sequence>
<reference evidence="1" key="1">
    <citation type="submission" date="2023-04" db="EMBL/GenBank/DDBJ databases">
        <title>A chromosome-level genome assembly of the parasitoid wasp Eretmocerus hayati.</title>
        <authorList>
            <person name="Zhong Y."/>
            <person name="Liu S."/>
            <person name="Liu Y."/>
        </authorList>
    </citation>
    <scope>NUCLEOTIDE SEQUENCE</scope>
    <source>
        <strain evidence="1">ZJU_SS_LIU_2023</strain>
    </source>
</reference>
<dbReference type="EMBL" id="CM056743">
    <property type="protein sequence ID" value="KAJ8672675.1"/>
    <property type="molecule type" value="Genomic_DNA"/>
</dbReference>
<comment type="caution">
    <text evidence="1">The sequence shown here is derived from an EMBL/GenBank/DDBJ whole genome shotgun (WGS) entry which is preliminary data.</text>
</comment>
<accession>A0ACC2NT10</accession>
<gene>
    <name evidence="1" type="ORF">QAD02_003935</name>
</gene>
<evidence type="ECO:0000313" key="2">
    <source>
        <dbReference type="Proteomes" id="UP001239111"/>
    </source>
</evidence>